<feature type="region of interest" description="Disordered" evidence="5">
    <location>
        <begin position="555"/>
        <end position="579"/>
    </location>
</feature>
<dbReference type="AlphaFoldDB" id="A0A3P3Y4W4"/>
<evidence type="ECO:0000256" key="3">
    <source>
        <dbReference type="ARBA" id="ARBA00022989"/>
    </source>
</evidence>
<dbReference type="EMBL" id="OVEO01000003">
    <property type="protein sequence ID" value="SPQ95134.1"/>
    <property type="molecule type" value="Genomic_DNA"/>
</dbReference>
<evidence type="ECO:0000259" key="7">
    <source>
        <dbReference type="PROSITE" id="PS50850"/>
    </source>
</evidence>
<sequence length="579" mass="62485">MTTSSNDEDHVVPVDDEVELDPGSTTELVGTRRRPKATLLVPYTDEETALRTRFRETLMFPMTAMVMVNARALAHVRAKLPTMSGHHWPHLRFLDHRNHEHGGHGQGRWEQLSAKHRVLIFSCCASWAAIYLCRSHVSALLPIVSTSTGLSLSYFSIVFGIGNATTAIGKVVNGFLADRYGGMVVFASSVPLAALTLIITMASPSAPPTNDMVVFAFWVVAFALNRWIVSASWGAMVLLLSVELPQASYGLALAIISFGYSLGDSVARVFYGEIVAVGLSWHFAFLFGAVVAALLSIPMVALMIPELRRQPSQETIERLNERKRSKATPQGGHREGVRQLMTDARFVAMTLSYSVFAVPREVVWTWTAVFFVDSLDMSPTTAATMSILLPMMMLISANVNGYVVDAVQHSSRRRIFLLQVLPSIVLLAGAIAIAILLTLPDVPFVAGVAIWTMLAAACEFHNGFIEGFHVVAVSAKVNRPASASGLIAFWSSMACVVTDLGIGAIIGEIGNSVAVWALVARILIGLGVVALVLACIAFHLGCDLPPTKPPVELKVTTNAKPAPNEDRSAGSNTLVPTEQ</sequence>
<dbReference type="Gene3D" id="1.20.1250.20">
    <property type="entry name" value="MFS general substrate transporter like domains"/>
    <property type="match status" value="2"/>
</dbReference>
<dbReference type="SUPFAM" id="SSF103473">
    <property type="entry name" value="MFS general substrate transporter"/>
    <property type="match status" value="1"/>
</dbReference>
<keyword evidence="3 6" id="KW-1133">Transmembrane helix</keyword>
<feature type="transmembrane region" description="Helical" evidence="6">
    <location>
        <begin position="486"/>
        <end position="507"/>
    </location>
</feature>
<dbReference type="InterPro" id="IPR020846">
    <property type="entry name" value="MFS_dom"/>
</dbReference>
<evidence type="ECO:0000256" key="2">
    <source>
        <dbReference type="ARBA" id="ARBA00022692"/>
    </source>
</evidence>
<dbReference type="GO" id="GO:0061513">
    <property type="term" value="F:glucose 6-phosphate:phosphate antiporter activity"/>
    <property type="evidence" value="ECO:0007669"/>
    <property type="project" value="TreeGrafter"/>
</dbReference>
<evidence type="ECO:0000256" key="5">
    <source>
        <dbReference type="SAM" id="MobiDB-lite"/>
    </source>
</evidence>
<dbReference type="PANTHER" id="PTHR43826:SF8">
    <property type="entry name" value="MAJOR FACILITATOR SUPERFAMILY (MFS) PROFILE DOMAIN-CONTAINING PROTEIN"/>
    <property type="match status" value="1"/>
</dbReference>
<keyword evidence="8" id="KW-0496">Mitochondrion</keyword>
<evidence type="ECO:0000256" key="1">
    <source>
        <dbReference type="ARBA" id="ARBA00004127"/>
    </source>
</evidence>
<feature type="transmembrane region" description="Helical" evidence="6">
    <location>
        <begin position="415"/>
        <end position="438"/>
    </location>
</feature>
<dbReference type="GO" id="GO:0012505">
    <property type="term" value="C:endomembrane system"/>
    <property type="evidence" value="ECO:0007669"/>
    <property type="project" value="UniProtKB-SubCell"/>
</dbReference>
<feature type="transmembrane region" description="Helical" evidence="6">
    <location>
        <begin position="118"/>
        <end position="137"/>
    </location>
</feature>
<feature type="transmembrane region" description="Helical" evidence="6">
    <location>
        <begin position="180"/>
        <end position="203"/>
    </location>
</feature>
<dbReference type="PANTHER" id="PTHR43826">
    <property type="entry name" value="GLUCOSE-6-PHOSPHATE EXCHANGER SLC37A4"/>
    <property type="match status" value="1"/>
</dbReference>
<feature type="domain" description="Major facilitator superfamily (MFS) profile" evidence="7">
    <location>
        <begin position="119"/>
        <end position="537"/>
    </location>
</feature>
<gene>
    <name evidence="8" type="ORF">PLBR_LOCUS2349</name>
</gene>
<reference evidence="8 9" key="1">
    <citation type="submission" date="2018-03" db="EMBL/GenBank/DDBJ databases">
        <authorList>
            <person name="Fogelqvist J."/>
        </authorList>
    </citation>
    <scope>NUCLEOTIDE SEQUENCE [LARGE SCALE GENOMIC DNA]</scope>
</reference>
<feature type="transmembrane region" description="Helical" evidence="6">
    <location>
        <begin position="247"/>
        <end position="263"/>
    </location>
</feature>
<feature type="region of interest" description="Disordered" evidence="5">
    <location>
        <begin position="1"/>
        <end position="31"/>
    </location>
</feature>
<dbReference type="PROSITE" id="PS50850">
    <property type="entry name" value="MFS"/>
    <property type="match status" value="1"/>
</dbReference>
<dbReference type="Proteomes" id="UP000290189">
    <property type="component" value="Unassembled WGS sequence"/>
</dbReference>
<feature type="transmembrane region" description="Helical" evidence="6">
    <location>
        <begin position="149"/>
        <end position="168"/>
    </location>
</feature>
<feature type="transmembrane region" description="Helical" evidence="6">
    <location>
        <begin position="513"/>
        <end position="538"/>
    </location>
</feature>
<keyword evidence="2 6" id="KW-0812">Transmembrane</keyword>
<dbReference type="InterPro" id="IPR011701">
    <property type="entry name" value="MFS"/>
</dbReference>
<feature type="transmembrane region" description="Helical" evidence="6">
    <location>
        <begin position="383"/>
        <end position="403"/>
    </location>
</feature>
<dbReference type="GO" id="GO:0016020">
    <property type="term" value="C:membrane"/>
    <property type="evidence" value="ECO:0007669"/>
    <property type="project" value="UniProtKB-ARBA"/>
</dbReference>
<organism evidence="8 9">
    <name type="scientific">Plasmodiophora brassicae</name>
    <name type="common">Clubroot disease agent</name>
    <dbReference type="NCBI Taxonomy" id="37360"/>
    <lineage>
        <taxon>Eukaryota</taxon>
        <taxon>Sar</taxon>
        <taxon>Rhizaria</taxon>
        <taxon>Endomyxa</taxon>
        <taxon>Phytomyxea</taxon>
        <taxon>Plasmodiophorida</taxon>
        <taxon>Plasmodiophoridae</taxon>
        <taxon>Plasmodiophora</taxon>
    </lineage>
</organism>
<dbReference type="Pfam" id="PF07690">
    <property type="entry name" value="MFS_1"/>
    <property type="match status" value="1"/>
</dbReference>
<feature type="transmembrane region" description="Helical" evidence="6">
    <location>
        <begin position="346"/>
        <end position="371"/>
    </location>
</feature>
<feature type="transmembrane region" description="Helical" evidence="6">
    <location>
        <begin position="283"/>
        <end position="304"/>
    </location>
</feature>
<feature type="region of interest" description="Disordered" evidence="5">
    <location>
        <begin position="315"/>
        <end position="335"/>
    </location>
</feature>
<feature type="transmembrane region" description="Helical" evidence="6">
    <location>
        <begin position="444"/>
        <end position="465"/>
    </location>
</feature>
<accession>A0A3P3Y4W4</accession>
<feature type="compositionally biased region" description="Polar residues" evidence="5">
    <location>
        <begin position="569"/>
        <end position="579"/>
    </location>
</feature>
<evidence type="ECO:0000256" key="6">
    <source>
        <dbReference type="SAM" id="Phobius"/>
    </source>
</evidence>
<protein>
    <recommendedName>
        <fullName evidence="7">Major facilitator superfamily (MFS) profile domain-containing protein</fullName>
    </recommendedName>
</protein>
<dbReference type="GO" id="GO:0035435">
    <property type="term" value="P:phosphate ion transmembrane transport"/>
    <property type="evidence" value="ECO:0007669"/>
    <property type="project" value="TreeGrafter"/>
</dbReference>
<evidence type="ECO:0000313" key="8">
    <source>
        <dbReference type="EMBL" id="SPQ95134.1"/>
    </source>
</evidence>
<proteinExistence type="predicted"/>
<keyword evidence="4 6" id="KW-0472">Membrane</keyword>
<dbReference type="InterPro" id="IPR036259">
    <property type="entry name" value="MFS_trans_sf"/>
</dbReference>
<geneLocation type="mitochondrion" evidence="8"/>
<comment type="subcellular location">
    <subcellularLocation>
        <location evidence="1">Endomembrane system</location>
        <topology evidence="1">Multi-pass membrane protein</topology>
    </subcellularLocation>
</comment>
<evidence type="ECO:0000256" key="4">
    <source>
        <dbReference type="ARBA" id="ARBA00023136"/>
    </source>
</evidence>
<name>A0A3P3Y4W4_PLABS</name>
<dbReference type="CDD" id="cd06174">
    <property type="entry name" value="MFS"/>
    <property type="match status" value="1"/>
</dbReference>
<feature type="transmembrane region" description="Helical" evidence="6">
    <location>
        <begin position="215"/>
        <end position="240"/>
    </location>
</feature>
<dbReference type="InterPro" id="IPR051337">
    <property type="entry name" value="OPA_Antiporter"/>
</dbReference>
<evidence type="ECO:0000313" key="9">
    <source>
        <dbReference type="Proteomes" id="UP000290189"/>
    </source>
</evidence>